<evidence type="ECO:0000313" key="1">
    <source>
        <dbReference type="EMBL" id="KAF7988532.1"/>
    </source>
</evidence>
<dbReference type="PANTHER" id="PTHR47890">
    <property type="entry name" value="LD24308P"/>
    <property type="match status" value="1"/>
</dbReference>
<reference evidence="1 2" key="1">
    <citation type="submission" date="2020-08" db="EMBL/GenBank/DDBJ databases">
        <title>Aphidius gifuensis genome sequencing and assembly.</title>
        <authorList>
            <person name="Du Z."/>
        </authorList>
    </citation>
    <scope>NUCLEOTIDE SEQUENCE [LARGE SCALE GENOMIC DNA]</scope>
    <source>
        <strain evidence="1">YNYX2018</strain>
        <tissue evidence="1">Adults</tissue>
    </source>
</reference>
<name>A0A835CLS3_APHGI</name>
<proteinExistence type="predicted"/>
<dbReference type="AlphaFoldDB" id="A0A835CLS3"/>
<comment type="caution">
    <text evidence="1">The sequence shown here is derived from an EMBL/GenBank/DDBJ whole genome shotgun (WGS) entry which is preliminary data.</text>
</comment>
<sequence length="728" mass="82610">MTSGLDVTTGLSKIAKFGTKAKLKGLVKYSDEIGQVAEKIGDSGLNKESDILEWIKLGTGLATILIPPPAGPLIGLGSAIFFTAYDIFYPKNESETSLQPNPTSSIQITLTNIEKKIDEVSGLIVVQSQRIIDEVKSFFKHFFIMENIQTALATFNSDYTEYYHSCFVSKKGCGSNRKYIVESLVNPSSAARMRYSEFLNAYIIPDKTNPLYKTWEKQSLFRLLLDDYKTLVENNKDCEISPSKPLVNEILVYILTVLGKYRSLIIAAYMRRFITEKKNNYILSISNLIEKFDDETFKIISNAQIALDGTSLEVRSCDPGLQHEIGVTYDRFEFVYPTYIGYVGDCQDDKKLSYGIVTADNDWFKWISLYDCKKIPNAIKASSYYQEKNLKRPLIHHVKISYRNDTTITHGDAERGDGDIKLVHKVNDKSFDQTCTISNHYIGKCKIPFSYKEVKQNEARNISLAPVTASRGYVVTGVRWKFINRTLYLNIQEGRLLNGTILSDTIKWKPIDFNQDNETIVTIGDGEGFPKGFGLADVQLPIDYYVTGVQFDFEKNNSINRNQVIRLNVHGKKFGNINEKGLHEVVDRTWKKSAWRIFNTQIELTEADASEFATENRVLSDTGDFVHFQQTDDVKDAAQTTVPYLDIQEVTKNTPEPLGGIGMYYKGQEGFGGFFALKILVPEVPQFVDLKVLETYTKTIKLLYQKVSSKKQSKQNIMKFIDSIDIEE</sequence>
<keyword evidence="2" id="KW-1185">Reference proteome</keyword>
<evidence type="ECO:0000313" key="2">
    <source>
        <dbReference type="Proteomes" id="UP000639338"/>
    </source>
</evidence>
<gene>
    <name evidence="1" type="ORF">HCN44_001105</name>
</gene>
<dbReference type="OrthoDB" id="7646902at2759"/>
<protein>
    <submittedName>
        <fullName evidence="1">Uncharacterized protein</fullName>
    </submittedName>
</protein>
<accession>A0A835CLS3</accession>
<dbReference type="EMBL" id="JACMRX010000005">
    <property type="protein sequence ID" value="KAF7988532.1"/>
    <property type="molecule type" value="Genomic_DNA"/>
</dbReference>
<dbReference type="PANTHER" id="PTHR47890:SF1">
    <property type="entry name" value="LD24308P"/>
    <property type="match status" value="1"/>
</dbReference>
<organism evidence="1 2">
    <name type="scientific">Aphidius gifuensis</name>
    <name type="common">Parasitoid wasp</name>
    <dbReference type="NCBI Taxonomy" id="684658"/>
    <lineage>
        <taxon>Eukaryota</taxon>
        <taxon>Metazoa</taxon>
        <taxon>Ecdysozoa</taxon>
        <taxon>Arthropoda</taxon>
        <taxon>Hexapoda</taxon>
        <taxon>Insecta</taxon>
        <taxon>Pterygota</taxon>
        <taxon>Neoptera</taxon>
        <taxon>Endopterygota</taxon>
        <taxon>Hymenoptera</taxon>
        <taxon>Apocrita</taxon>
        <taxon>Ichneumonoidea</taxon>
        <taxon>Braconidae</taxon>
        <taxon>Aphidiinae</taxon>
        <taxon>Aphidius</taxon>
    </lineage>
</organism>
<dbReference type="Proteomes" id="UP000639338">
    <property type="component" value="Unassembled WGS sequence"/>
</dbReference>